<protein>
    <submittedName>
        <fullName evidence="3">DUF222 domain-containing protein</fullName>
    </submittedName>
</protein>
<evidence type="ECO:0000313" key="3">
    <source>
        <dbReference type="EMBL" id="QGF22944.1"/>
    </source>
</evidence>
<proteinExistence type="predicted"/>
<evidence type="ECO:0000313" key="4">
    <source>
        <dbReference type="Proteomes" id="UP000386847"/>
    </source>
</evidence>
<dbReference type="EMBL" id="CP045725">
    <property type="protein sequence ID" value="QGF22944.1"/>
    <property type="molecule type" value="Genomic_DNA"/>
</dbReference>
<dbReference type="KEGG" id="rain:Rai3103_03880"/>
<keyword evidence="4" id="KW-1185">Reference proteome</keyword>
<dbReference type="Proteomes" id="UP000386847">
    <property type="component" value="Chromosome"/>
</dbReference>
<dbReference type="InterPro" id="IPR003870">
    <property type="entry name" value="DUF222"/>
</dbReference>
<dbReference type="Pfam" id="PF02720">
    <property type="entry name" value="DUF222"/>
    <property type="match status" value="1"/>
</dbReference>
<name>A0A5Q2FBZ6_9ACTN</name>
<organism evidence="3 4">
    <name type="scientific">Raineyella fluvialis</name>
    <dbReference type="NCBI Taxonomy" id="2662261"/>
    <lineage>
        <taxon>Bacteria</taxon>
        <taxon>Bacillati</taxon>
        <taxon>Actinomycetota</taxon>
        <taxon>Actinomycetes</taxon>
        <taxon>Propionibacteriales</taxon>
        <taxon>Propionibacteriaceae</taxon>
        <taxon>Raineyella</taxon>
    </lineage>
</organism>
<gene>
    <name evidence="3" type="ORF">Rai3103_03880</name>
</gene>
<evidence type="ECO:0000256" key="1">
    <source>
        <dbReference type="SAM" id="MobiDB-lite"/>
    </source>
</evidence>
<dbReference type="AlphaFoldDB" id="A0A5Q2FBZ6"/>
<feature type="domain" description="DUF222" evidence="2">
    <location>
        <begin position="116"/>
        <end position="289"/>
    </location>
</feature>
<reference evidence="3 4" key="1">
    <citation type="submission" date="2019-10" db="EMBL/GenBank/DDBJ databases">
        <title>Genomic analysis of Raineyella sp. CBA3103.</title>
        <authorList>
            <person name="Roh S.W."/>
        </authorList>
    </citation>
    <scope>NUCLEOTIDE SEQUENCE [LARGE SCALE GENOMIC DNA]</scope>
    <source>
        <strain evidence="3 4">CBA3103</strain>
    </source>
</reference>
<evidence type="ECO:0000259" key="2">
    <source>
        <dbReference type="Pfam" id="PF02720"/>
    </source>
</evidence>
<accession>A0A5Q2FBZ6</accession>
<feature type="region of interest" description="Disordered" evidence="1">
    <location>
        <begin position="329"/>
        <end position="352"/>
    </location>
</feature>
<feature type="compositionally biased region" description="Pro residues" evidence="1">
    <location>
        <begin position="336"/>
        <end position="347"/>
    </location>
</feature>
<feature type="region of interest" description="Disordered" evidence="1">
    <location>
        <begin position="11"/>
        <end position="48"/>
    </location>
</feature>
<sequence>MVPEVDVRHLLYRGDMGEERVPGRGPEQGPDSDGGGQPLPVFELPHGGPAGQATAIADELLANRSLQMSLEGHELVLVAELVDAAPRPTRAHQALPGGEGMAQLGGDGTPRVPEFLAMELGALFGCTHASAALLISDALNLRHRHPRLWQLLAAGQVRAWQARRIAAMAHPLTLEQADELDSVLAPVMPGLGWTRMQRLAEGEIAQIAPDLIEARARAAREHRFVRLGREKPGPGVTAVVAHLDTADAVHVDAAVDQLARALERHGDGSPLDTRRARAMGMLATPALAAALLADLADPVDPLDPVVPDDPDGEMPDWQQALPISALAEPDDLESLPPDPGPGDPPGEPDVVPSRSWWRARTADLAAAFRTVDPARLRPVVRLHVHVSAADLEAGCGVARVEGHEPVPLSQLAEFLGGCPVRVTQVIDTRDSQTVDSYEIPDRLREQVIQIQPYEVAPWGRCPHGPATLTTPCPGGPAG</sequence>